<evidence type="ECO:0000256" key="2">
    <source>
        <dbReference type="ARBA" id="ARBA00022670"/>
    </source>
</evidence>
<evidence type="ECO:0000313" key="10">
    <source>
        <dbReference type="Proteomes" id="UP001500655"/>
    </source>
</evidence>
<dbReference type="InterPro" id="IPR023827">
    <property type="entry name" value="Peptidase_S8_Asp-AS"/>
</dbReference>
<evidence type="ECO:0000256" key="1">
    <source>
        <dbReference type="ARBA" id="ARBA00011073"/>
    </source>
</evidence>
<keyword evidence="7" id="KW-0732">Signal</keyword>
<dbReference type="PROSITE" id="PS00136">
    <property type="entry name" value="SUBTILASE_ASP"/>
    <property type="match status" value="1"/>
</dbReference>
<evidence type="ECO:0000256" key="4">
    <source>
        <dbReference type="ARBA" id="ARBA00022825"/>
    </source>
</evidence>
<feature type="chain" id="PRO_5047201981" description="Peptidase S8/S53 domain-containing protein" evidence="7">
    <location>
        <begin position="32"/>
        <end position="430"/>
    </location>
</feature>
<sequence length="430" mass="44826">MKRTGRGLARFVVAGALVLPLLMGPGPLAVATPGGAVGTPDGVRVDGEPADNDGFVPPNPPVNAAVAGTYTVIFDDGLVSQAQVRAVARRMEAAHNVDAQRYYLNAMRGFEFQGTAQEAADLSADYRVSRVQPDYRVYALGWQTGPVQKVQQGNPPSWGLDRIDQSSLPLDHKYTYPNRGAGVTVYVIDSGIRASHREFGGRAVAAMDFTGEGDNEDCAGHGTHVAGTIGGSRVGVAKGVRLVALRVLDCNGVGLTSGVVAALDWVLRNGQRPAVVNMSLGHAGSDAVLNKAVANVSRAGIPVVVAAGNNKGDACSVSPASSLDAMTVGAIDRTDHRDVKYSNYGPCLNGFAPGTRIYSAWPDADDTYATMSGTSMAAPHVTGAVAIAMAANPTLTTTEFRACLRRKATRGKLADTRNSPNVLVRIIGAC</sequence>
<dbReference type="PROSITE" id="PS00138">
    <property type="entry name" value="SUBTILASE_SER"/>
    <property type="match status" value="1"/>
</dbReference>
<keyword evidence="3 5" id="KW-0378">Hydrolase</keyword>
<dbReference type="InterPro" id="IPR022398">
    <property type="entry name" value="Peptidase_S8_His-AS"/>
</dbReference>
<dbReference type="CDD" id="cd04077">
    <property type="entry name" value="Peptidases_S8_PCSK9_ProteinaseK_like"/>
    <property type="match status" value="1"/>
</dbReference>
<dbReference type="RefSeq" id="WP_344075807.1">
    <property type="nucleotide sequence ID" value="NZ_BAAALS010000001.1"/>
</dbReference>
<evidence type="ECO:0000256" key="5">
    <source>
        <dbReference type="PROSITE-ProRule" id="PRU01240"/>
    </source>
</evidence>
<dbReference type="PANTHER" id="PTHR43806:SF11">
    <property type="entry name" value="CEREVISIN-RELATED"/>
    <property type="match status" value="1"/>
</dbReference>
<evidence type="ECO:0000256" key="3">
    <source>
        <dbReference type="ARBA" id="ARBA00022801"/>
    </source>
</evidence>
<dbReference type="PANTHER" id="PTHR43806">
    <property type="entry name" value="PEPTIDASE S8"/>
    <property type="match status" value="1"/>
</dbReference>
<evidence type="ECO:0000256" key="7">
    <source>
        <dbReference type="SAM" id="SignalP"/>
    </source>
</evidence>
<dbReference type="InterPro" id="IPR050131">
    <property type="entry name" value="Peptidase_S8_subtilisin-like"/>
</dbReference>
<evidence type="ECO:0000313" key="9">
    <source>
        <dbReference type="EMBL" id="GAA1735718.1"/>
    </source>
</evidence>
<dbReference type="PROSITE" id="PS51892">
    <property type="entry name" value="SUBTILASE"/>
    <property type="match status" value="1"/>
</dbReference>
<feature type="active site" description="Charge relay system" evidence="5">
    <location>
        <position position="375"/>
    </location>
</feature>
<dbReference type="SUPFAM" id="SSF52743">
    <property type="entry name" value="Subtilisin-like"/>
    <property type="match status" value="1"/>
</dbReference>
<feature type="active site" description="Charge relay system" evidence="5">
    <location>
        <position position="189"/>
    </location>
</feature>
<comment type="caution">
    <text evidence="9">The sequence shown here is derived from an EMBL/GenBank/DDBJ whole genome shotgun (WGS) entry which is preliminary data.</text>
</comment>
<accession>A0ABN2JQJ9</accession>
<reference evidence="9 10" key="1">
    <citation type="journal article" date="2019" name="Int. J. Syst. Evol. Microbiol.">
        <title>The Global Catalogue of Microorganisms (GCM) 10K type strain sequencing project: providing services to taxonomists for standard genome sequencing and annotation.</title>
        <authorList>
            <consortium name="The Broad Institute Genomics Platform"/>
            <consortium name="The Broad Institute Genome Sequencing Center for Infectious Disease"/>
            <person name="Wu L."/>
            <person name="Ma J."/>
        </authorList>
    </citation>
    <scope>NUCLEOTIDE SEQUENCE [LARGE SCALE GENOMIC DNA]</scope>
    <source>
        <strain evidence="9 10">JCM 13249</strain>
    </source>
</reference>
<evidence type="ECO:0000259" key="8">
    <source>
        <dbReference type="Pfam" id="PF00082"/>
    </source>
</evidence>
<feature type="domain" description="Peptidase S8/S53" evidence="8">
    <location>
        <begin position="180"/>
        <end position="411"/>
    </location>
</feature>
<organism evidence="9 10">
    <name type="scientific">Luedemannella helvata</name>
    <dbReference type="NCBI Taxonomy" id="349315"/>
    <lineage>
        <taxon>Bacteria</taxon>
        <taxon>Bacillati</taxon>
        <taxon>Actinomycetota</taxon>
        <taxon>Actinomycetes</taxon>
        <taxon>Micromonosporales</taxon>
        <taxon>Micromonosporaceae</taxon>
        <taxon>Luedemannella</taxon>
    </lineage>
</organism>
<name>A0ABN2JQJ9_9ACTN</name>
<dbReference type="InterPro" id="IPR000209">
    <property type="entry name" value="Peptidase_S8/S53_dom"/>
</dbReference>
<dbReference type="PRINTS" id="PR00723">
    <property type="entry name" value="SUBTILISIN"/>
</dbReference>
<dbReference type="Gene3D" id="3.40.50.200">
    <property type="entry name" value="Peptidase S8/S53 domain"/>
    <property type="match status" value="1"/>
</dbReference>
<dbReference type="Gene3D" id="3.30.70.80">
    <property type="entry name" value="Peptidase S8 propeptide/proteinase inhibitor I9"/>
    <property type="match status" value="1"/>
</dbReference>
<dbReference type="InterPro" id="IPR034193">
    <property type="entry name" value="PCSK9_ProteinaseK-like"/>
</dbReference>
<dbReference type="InterPro" id="IPR037045">
    <property type="entry name" value="S8pro/Inhibitor_I9_sf"/>
</dbReference>
<protein>
    <recommendedName>
        <fullName evidence="8">Peptidase S8/S53 domain-containing protein</fullName>
    </recommendedName>
</protein>
<dbReference type="Proteomes" id="UP001500655">
    <property type="component" value="Unassembled WGS sequence"/>
</dbReference>
<dbReference type="InterPro" id="IPR023828">
    <property type="entry name" value="Peptidase_S8_Ser-AS"/>
</dbReference>
<proteinExistence type="inferred from homology"/>
<feature type="active site" description="Charge relay system" evidence="5">
    <location>
        <position position="221"/>
    </location>
</feature>
<gene>
    <name evidence="9" type="ORF">GCM10009681_02690</name>
</gene>
<feature type="signal peptide" evidence="7">
    <location>
        <begin position="1"/>
        <end position="31"/>
    </location>
</feature>
<dbReference type="PROSITE" id="PS00137">
    <property type="entry name" value="SUBTILASE_HIS"/>
    <property type="match status" value="1"/>
</dbReference>
<comment type="similarity">
    <text evidence="1 5 6">Belongs to the peptidase S8 family.</text>
</comment>
<keyword evidence="4 5" id="KW-0720">Serine protease</keyword>
<evidence type="ECO:0000256" key="6">
    <source>
        <dbReference type="RuleBase" id="RU003355"/>
    </source>
</evidence>
<dbReference type="InterPro" id="IPR036852">
    <property type="entry name" value="Peptidase_S8/S53_dom_sf"/>
</dbReference>
<dbReference type="InterPro" id="IPR015500">
    <property type="entry name" value="Peptidase_S8_subtilisin-rel"/>
</dbReference>
<dbReference type="EMBL" id="BAAALS010000001">
    <property type="protein sequence ID" value="GAA1735718.1"/>
    <property type="molecule type" value="Genomic_DNA"/>
</dbReference>
<keyword evidence="2 5" id="KW-0645">Protease</keyword>
<dbReference type="Pfam" id="PF00082">
    <property type="entry name" value="Peptidase_S8"/>
    <property type="match status" value="1"/>
</dbReference>
<keyword evidence="10" id="KW-1185">Reference proteome</keyword>